<dbReference type="EMBL" id="CP071591">
    <property type="protein sequence ID" value="QSY56974.1"/>
    <property type="molecule type" value="Genomic_DNA"/>
</dbReference>
<dbReference type="EMBL" id="NMWV01000023">
    <property type="protein sequence ID" value="PLS24321.1"/>
    <property type="molecule type" value="Genomic_DNA"/>
</dbReference>
<keyword evidence="2" id="KW-0067">ATP-binding</keyword>
<feature type="compositionally biased region" description="Low complexity" evidence="1">
    <location>
        <begin position="63"/>
        <end position="95"/>
    </location>
</feature>
<evidence type="ECO:0000256" key="1">
    <source>
        <dbReference type="SAM" id="MobiDB-lite"/>
    </source>
</evidence>
<proteinExistence type="predicted"/>
<dbReference type="Proteomes" id="UP000663067">
    <property type="component" value="Chromosome"/>
</dbReference>
<dbReference type="RefSeq" id="WP_101626126.1">
    <property type="nucleotide sequence ID" value="NZ_CP071591.1"/>
</dbReference>
<feature type="compositionally biased region" description="Polar residues" evidence="1">
    <location>
        <begin position="214"/>
        <end position="235"/>
    </location>
</feature>
<dbReference type="AlphaFoldDB" id="A0A2N5IQU3"/>
<reference evidence="3 5" key="2">
    <citation type="submission" date="2021-03" db="EMBL/GenBank/DDBJ databases">
        <title>Genome sequencing of Bifidobacterium imperatoris JCM 32708.</title>
        <authorList>
            <person name="Kim J."/>
        </authorList>
    </citation>
    <scope>NUCLEOTIDE SEQUENCE [LARGE SCALE GENOMIC DNA]</scope>
    <source>
        <strain evidence="3 5">JCM 32708</strain>
    </source>
</reference>
<feature type="region of interest" description="Disordered" evidence="1">
    <location>
        <begin position="209"/>
        <end position="305"/>
    </location>
</feature>
<name>A0A2N5IQU3_9BIFI</name>
<evidence type="ECO:0000313" key="5">
    <source>
        <dbReference type="Proteomes" id="UP000663067"/>
    </source>
</evidence>
<evidence type="ECO:0000313" key="3">
    <source>
        <dbReference type="EMBL" id="QSY56974.1"/>
    </source>
</evidence>
<gene>
    <name evidence="3" type="ORF">BLI708_06775</name>
    <name evidence="2" type="ORF">Tam1G_1584</name>
</gene>
<protein>
    <submittedName>
        <fullName evidence="2">ATP-dependent DNA helicase RecQ</fullName>
    </submittedName>
</protein>
<accession>A0A2N5IQU3</accession>
<keyword evidence="2" id="KW-0347">Helicase</keyword>
<feature type="region of interest" description="Disordered" evidence="1">
    <location>
        <begin position="63"/>
        <end position="135"/>
    </location>
</feature>
<keyword evidence="2" id="KW-0378">Hydrolase</keyword>
<dbReference type="GO" id="GO:0004386">
    <property type="term" value="F:helicase activity"/>
    <property type="evidence" value="ECO:0007669"/>
    <property type="project" value="UniProtKB-KW"/>
</dbReference>
<feature type="compositionally biased region" description="Basic and acidic residues" evidence="1">
    <location>
        <begin position="104"/>
        <end position="114"/>
    </location>
</feature>
<feature type="compositionally biased region" description="Basic and acidic residues" evidence="1">
    <location>
        <begin position="285"/>
        <end position="301"/>
    </location>
</feature>
<evidence type="ECO:0000313" key="4">
    <source>
        <dbReference type="Proteomes" id="UP000234855"/>
    </source>
</evidence>
<keyword evidence="5" id="KW-1185">Reference proteome</keyword>
<feature type="compositionally biased region" description="Low complexity" evidence="1">
    <location>
        <begin position="238"/>
        <end position="261"/>
    </location>
</feature>
<organism evidence="2 4">
    <name type="scientific">Bifidobacterium imperatoris</name>
    <dbReference type="NCBI Taxonomy" id="2020965"/>
    <lineage>
        <taxon>Bacteria</taxon>
        <taxon>Bacillati</taxon>
        <taxon>Actinomycetota</taxon>
        <taxon>Actinomycetes</taxon>
        <taxon>Bifidobacteriales</taxon>
        <taxon>Bifidobacteriaceae</taxon>
        <taxon>Bifidobacterium</taxon>
    </lineage>
</organism>
<evidence type="ECO:0000313" key="2">
    <source>
        <dbReference type="EMBL" id="PLS24321.1"/>
    </source>
</evidence>
<keyword evidence="2" id="KW-0547">Nucleotide-binding</keyword>
<dbReference type="Proteomes" id="UP000234855">
    <property type="component" value="Unassembled WGS sequence"/>
</dbReference>
<reference evidence="2 4" key="1">
    <citation type="submission" date="2017-07" db="EMBL/GenBank/DDBJ databases">
        <title>Bifidobacterium novel species.</title>
        <authorList>
            <person name="Lugli G.A."/>
            <person name="Milani C."/>
            <person name="Duranti S."/>
            <person name="Mangifesta M."/>
        </authorList>
    </citation>
    <scope>NUCLEOTIDE SEQUENCE [LARGE SCALE GENOMIC DNA]</scope>
    <source>
        <strain evidence="2 4">45</strain>
    </source>
</reference>
<sequence>MGIFGKRESIPPIPRILPVFGNVPVEQALQKAAVIEQEMQEQRQYTKNESAASMQQVPVAVEQPAVRRSQPTPVSVPQQSPVVPTQPVSQTQSVPHSNSASTDAAREAQLEAKRASSAKQRSQRKDAEKTTVDAMLPQEERSVVEQAIIAISRDKATAKANTIATTLVSGRGMAQYSLDQLPQFVILRNLLGSRVIHILMEEMEERGEEKIQGASAQTLNSGENTASVPCSNDQGTLAPASAVASNASVPPSPIVPASQVSDAPTAAVPRNHAVDKPKRQPRPRKMSEAESAARAERRRQSEAQQTAYLQQLPASDRAIAEQAIADMVTQLTAESKEQPALSSVTYTLAGEPADFIVQAGLANHPRFGELRGRFSKDDLRFIATDMVNRGVLIMENRRLSLPNAHGFQA</sequence>